<dbReference type="PANTHER" id="PTHR36974:SF1">
    <property type="entry name" value="DOXX FAMILY MEMBRANE PROTEIN"/>
    <property type="match status" value="1"/>
</dbReference>
<reference evidence="2 3" key="1">
    <citation type="submission" date="2021-01" db="EMBL/GenBank/DDBJ databases">
        <title>Actinoplanes sp. nov. LDG1-06 isolated from lichen.</title>
        <authorList>
            <person name="Saeng-In P."/>
            <person name="Phongsopitanun W."/>
            <person name="Kanchanasin P."/>
            <person name="Yuki M."/>
            <person name="Kudo T."/>
            <person name="Ohkuma M."/>
            <person name="Tanasupawat S."/>
        </authorList>
    </citation>
    <scope>NUCLEOTIDE SEQUENCE [LARGE SCALE GENOMIC DNA]</scope>
    <source>
        <strain evidence="2 3">LDG1-06</strain>
    </source>
</reference>
<name>A0ABS2AFB0_9ACTN</name>
<evidence type="ECO:0000313" key="2">
    <source>
        <dbReference type="EMBL" id="MBM2618504.1"/>
    </source>
</evidence>
<dbReference type="PANTHER" id="PTHR36974">
    <property type="entry name" value="MEMBRANE PROTEIN-RELATED"/>
    <property type="match status" value="1"/>
</dbReference>
<keyword evidence="1" id="KW-0812">Transmembrane</keyword>
<accession>A0ABS2AFB0</accession>
<feature type="transmembrane region" description="Helical" evidence="1">
    <location>
        <begin position="69"/>
        <end position="89"/>
    </location>
</feature>
<gene>
    <name evidence="2" type="ORF">JIG36_23385</name>
</gene>
<evidence type="ECO:0000256" key="1">
    <source>
        <dbReference type="SAM" id="Phobius"/>
    </source>
</evidence>
<evidence type="ECO:0000313" key="3">
    <source>
        <dbReference type="Proteomes" id="UP000632138"/>
    </source>
</evidence>
<dbReference type="EMBL" id="JAENHP010000007">
    <property type="protein sequence ID" value="MBM2618504.1"/>
    <property type="molecule type" value="Genomic_DNA"/>
</dbReference>
<comment type="caution">
    <text evidence="2">The sequence shown here is derived from an EMBL/GenBank/DDBJ whole genome shotgun (WGS) entry which is preliminary data.</text>
</comment>
<keyword evidence="1" id="KW-1133">Transmembrane helix</keyword>
<evidence type="ECO:0008006" key="4">
    <source>
        <dbReference type="Google" id="ProtNLM"/>
    </source>
</evidence>
<keyword evidence="1" id="KW-0472">Membrane</keyword>
<feature type="transmembrane region" description="Helical" evidence="1">
    <location>
        <begin position="109"/>
        <end position="128"/>
    </location>
</feature>
<protein>
    <recommendedName>
        <fullName evidence="4">DoxX family membrane protein</fullName>
    </recommendedName>
</protein>
<dbReference type="Proteomes" id="UP000632138">
    <property type="component" value="Unassembled WGS sequence"/>
</dbReference>
<organism evidence="2 3">
    <name type="scientific">Paractinoplanes ovalisporus</name>
    <dbReference type="NCBI Taxonomy" id="2810368"/>
    <lineage>
        <taxon>Bacteria</taxon>
        <taxon>Bacillati</taxon>
        <taxon>Actinomycetota</taxon>
        <taxon>Actinomycetes</taxon>
        <taxon>Micromonosporales</taxon>
        <taxon>Micromonosporaceae</taxon>
        <taxon>Paractinoplanes</taxon>
    </lineage>
</organism>
<feature type="transmembrane region" description="Helical" evidence="1">
    <location>
        <begin position="42"/>
        <end position="62"/>
    </location>
</feature>
<keyword evidence="3" id="KW-1185">Reference proteome</keyword>
<sequence>MRGVGQVLLGLLLLFTGTAHLSFARAEFQAQVPSWVPIDENFVVVASGVVELSLAVALLVAWRQPARGIVGAVTAAFFVAILPGNIAQFTEHRDAFGLDTDAARAIRLLFQPLLVLWALAATNAVPTLRRLRAGGTHAAPSSHREDKGE</sequence>
<proteinExistence type="predicted"/>